<name>A0ACD1AAJ8_9FIRM</name>
<accession>A0ACD1AAJ8</accession>
<evidence type="ECO:0000313" key="1">
    <source>
        <dbReference type="EMBL" id="QOX63321.1"/>
    </source>
</evidence>
<protein>
    <submittedName>
        <fullName evidence="1">NAD(P)H-dependent oxidoreductase</fullName>
    </submittedName>
</protein>
<organism evidence="1 2">
    <name type="scientific">Anoxybacterium hadale</name>
    <dbReference type="NCBI Taxonomy" id="3408580"/>
    <lineage>
        <taxon>Bacteria</taxon>
        <taxon>Bacillati</taxon>
        <taxon>Bacillota</taxon>
        <taxon>Clostridia</taxon>
        <taxon>Peptostreptococcales</taxon>
        <taxon>Anaerovoracaceae</taxon>
        <taxon>Anoxybacterium</taxon>
    </lineage>
</organism>
<evidence type="ECO:0000313" key="2">
    <source>
        <dbReference type="Proteomes" id="UP000594014"/>
    </source>
</evidence>
<reference evidence="1" key="1">
    <citation type="submission" date="2019-08" db="EMBL/GenBank/DDBJ databases">
        <title>Genome sequence of Clostridiales bacterium MT110.</title>
        <authorList>
            <person name="Cao J."/>
        </authorList>
    </citation>
    <scope>NUCLEOTIDE SEQUENCE</scope>
    <source>
        <strain evidence="1">MT110</strain>
    </source>
</reference>
<gene>
    <name evidence="1" type="ORF">FRZ06_08145</name>
</gene>
<keyword evidence="2" id="KW-1185">Reference proteome</keyword>
<proteinExistence type="predicted"/>
<dbReference type="Proteomes" id="UP000594014">
    <property type="component" value="Chromosome"/>
</dbReference>
<dbReference type="EMBL" id="CP042469">
    <property type="protein sequence ID" value="QOX63321.1"/>
    <property type="molecule type" value="Genomic_DNA"/>
</dbReference>
<sequence>MADITLIRPYCSEKSKTKRLDAILEYSLQGYTYETITTAEEFRTLKQKKILFAISLGESGINLEYYGILKRIRQERNCFEGSVGGIILDGSTELFTKSVGRELAFSANQSGCTFPGKALVEGTGSLRNFNVAARNLELDHLEAYMYSGRELVNKIADFNPPKPDKPNILILHAGNYSRSNTLDLWKLVEHHLKDCSITEVSLKNGAVMDCIGCPYKTCKYFGESGNCIYGGVIVEQVYPAILECDALVMICPNYNDAISANLAAFINRLTALLKMTSFYDKYLFGLIVSGYSGGDIVAQQLISGLNMNKTFILPSRFAMLETANDPGSLLKIEGIEERAAAFARQIKDTLHSPLP</sequence>